<evidence type="ECO:0000256" key="1">
    <source>
        <dbReference type="PROSITE-ProRule" id="PRU00235"/>
    </source>
</evidence>
<dbReference type="Proteomes" id="UP000816034">
    <property type="component" value="Unassembled WGS sequence"/>
</dbReference>
<accession>A0AA88GPW9</accession>
<keyword evidence="3" id="KW-1185">Reference proteome</keyword>
<proteinExistence type="predicted"/>
<name>A0AA88GPW9_NAELO</name>
<evidence type="ECO:0000313" key="3">
    <source>
        <dbReference type="Proteomes" id="UP000816034"/>
    </source>
</evidence>
<dbReference type="PANTHER" id="PTHR45982">
    <property type="entry name" value="REGULATOR OF CHROMOSOME CONDENSATION"/>
    <property type="match status" value="1"/>
</dbReference>
<reference evidence="2 3" key="1">
    <citation type="journal article" date="2018" name="BMC Genomics">
        <title>The genome of Naegleria lovaniensis, the basis for a comparative approach to unravel pathogenicity factors of the human pathogenic amoeba N. fowleri.</title>
        <authorList>
            <person name="Liechti N."/>
            <person name="Schurch N."/>
            <person name="Bruggmann R."/>
            <person name="Wittwer M."/>
        </authorList>
    </citation>
    <scope>NUCLEOTIDE SEQUENCE [LARGE SCALE GENOMIC DNA]</scope>
    <source>
        <strain evidence="2 3">ATCC 30569</strain>
    </source>
</reference>
<dbReference type="Gene3D" id="2.130.10.30">
    <property type="entry name" value="Regulator of chromosome condensation 1/beta-lactamase-inhibitor protein II"/>
    <property type="match status" value="1"/>
</dbReference>
<dbReference type="PANTHER" id="PTHR45982:SF5">
    <property type="entry name" value="RCC DOMAIN-CONTAINING PROTEIN ATS1"/>
    <property type="match status" value="1"/>
</dbReference>
<feature type="repeat" description="RCC1" evidence="1">
    <location>
        <begin position="99"/>
        <end position="155"/>
    </location>
</feature>
<dbReference type="Pfam" id="PF13540">
    <property type="entry name" value="RCC1_2"/>
    <property type="match status" value="2"/>
</dbReference>
<gene>
    <name evidence="2" type="ORF">C9374_005692</name>
</gene>
<dbReference type="RefSeq" id="XP_044547579.1">
    <property type="nucleotide sequence ID" value="XM_044695470.1"/>
</dbReference>
<evidence type="ECO:0000313" key="2">
    <source>
        <dbReference type="EMBL" id="KAG2381900.1"/>
    </source>
</evidence>
<dbReference type="SUPFAM" id="SSF50985">
    <property type="entry name" value="RCC1/BLIP-II"/>
    <property type="match status" value="1"/>
</dbReference>
<dbReference type="InterPro" id="IPR009091">
    <property type="entry name" value="RCC1/BLIP-II"/>
</dbReference>
<comment type="caution">
    <text evidence="2">The sequence shown here is derived from an EMBL/GenBank/DDBJ whole genome shotgun (WGS) entry which is preliminary data.</text>
</comment>
<organism evidence="2 3">
    <name type="scientific">Naegleria lovaniensis</name>
    <name type="common">Amoeba</name>
    <dbReference type="NCBI Taxonomy" id="51637"/>
    <lineage>
        <taxon>Eukaryota</taxon>
        <taxon>Discoba</taxon>
        <taxon>Heterolobosea</taxon>
        <taxon>Tetramitia</taxon>
        <taxon>Eutetramitia</taxon>
        <taxon>Vahlkampfiidae</taxon>
        <taxon>Naegleria</taxon>
    </lineage>
</organism>
<dbReference type="InterPro" id="IPR000408">
    <property type="entry name" value="Reg_chr_condens"/>
</dbReference>
<dbReference type="InterPro" id="IPR051553">
    <property type="entry name" value="Ran_GTPase-activating"/>
</dbReference>
<dbReference type="GeneID" id="68098147"/>
<dbReference type="EMBL" id="PYSW02000025">
    <property type="protein sequence ID" value="KAG2381900.1"/>
    <property type="molecule type" value="Genomic_DNA"/>
</dbReference>
<sequence>MSEANVYILGRHLTKSSILPKNTNQASGQESFSLTSYSPSSPCSINTNSLYPNFTKINIPSDCVNYRKEDVDVLTSAMTSHVDQVSIGSDFIMILLSDGSLYSMGINRPCHHLGFTDSSLNTFETAKVLYLNSLKGTPVKLIASGAYYTILATRDDDLYGIGSNDYGQFHVNGSSSHKHNATPYFINYGKKQGDKITHIACCFSFSIIVTNGTELRLAGQDWVTDGGSHNSYLVHSRHVASNIFHTFKSPVQEVRAGAFHFVAVLKDGTVYGSGSNSREQLGQSFTRNGIQQIALNHPLMTSACCGSDCCLLISNNGEIQKLGESRYGFLEESLFKNLENYKDATNIQMCEQLLGMIGKRGIHLRGNNNTFWIGNVDEEFCQVDLPFEALFNTSVSHEYVGACARYYHIAFFLRYSKSVTKHFMFMKRRINNFGLSDITVITSSYGFY</sequence>
<dbReference type="PROSITE" id="PS50012">
    <property type="entry name" value="RCC1_3"/>
    <property type="match status" value="1"/>
</dbReference>
<protein>
    <submittedName>
        <fullName evidence="2">Uncharacterized protein</fullName>
    </submittedName>
</protein>
<dbReference type="GO" id="GO:0005085">
    <property type="term" value="F:guanyl-nucleotide exchange factor activity"/>
    <property type="evidence" value="ECO:0007669"/>
    <property type="project" value="TreeGrafter"/>
</dbReference>
<dbReference type="GO" id="GO:0005737">
    <property type="term" value="C:cytoplasm"/>
    <property type="evidence" value="ECO:0007669"/>
    <property type="project" value="TreeGrafter"/>
</dbReference>
<dbReference type="AlphaFoldDB" id="A0AA88GPW9"/>